<feature type="transmembrane region" description="Helical" evidence="7">
    <location>
        <begin position="245"/>
        <end position="268"/>
    </location>
</feature>
<dbReference type="Proteomes" id="UP000483004">
    <property type="component" value="Unassembled WGS sequence"/>
</dbReference>
<evidence type="ECO:0000256" key="2">
    <source>
        <dbReference type="ARBA" id="ARBA00022692"/>
    </source>
</evidence>
<dbReference type="SUPFAM" id="SSF90123">
    <property type="entry name" value="ABC transporter transmembrane region"/>
    <property type="match status" value="1"/>
</dbReference>
<name>A0A6L3W4X8_9ACTN</name>
<reference evidence="10 11" key="1">
    <citation type="submission" date="2019-09" db="EMBL/GenBank/DDBJ databases">
        <title>Actinomadura physcomitrii sp. nov., a novel actinomycete isolated from moss [Physcomitrium sphaericum (Ludw) Fuernr].</title>
        <authorList>
            <person name="Liu C."/>
            <person name="Zhuang X."/>
        </authorList>
    </citation>
    <scope>NUCLEOTIDE SEQUENCE [LARGE SCALE GENOMIC DNA]</scope>
    <source>
        <strain evidence="10 11">CYP1-1B</strain>
    </source>
</reference>
<keyword evidence="11" id="KW-1185">Reference proteome</keyword>
<keyword evidence="6 7" id="KW-0472">Membrane</keyword>
<dbReference type="RefSeq" id="WP_151540031.1">
    <property type="nucleotide sequence ID" value="NZ_WBMR01000024.1"/>
</dbReference>
<dbReference type="InterPro" id="IPR011527">
    <property type="entry name" value="ABC1_TM_dom"/>
</dbReference>
<dbReference type="PROSITE" id="PS50929">
    <property type="entry name" value="ABC_TM1F"/>
    <property type="match status" value="1"/>
</dbReference>
<evidence type="ECO:0000256" key="7">
    <source>
        <dbReference type="SAM" id="Phobius"/>
    </source>
</evidence>
<evidence type="ECO:0000256" key="6">
    <source>
        <dbReference type="ARBA" id="ARBA00023136"/>
    </source>
</evidence>
<proteinExistence type="predicted"/>
<dbReference type="SUPFAM" id="SSF52540">
    <property type="entry name" value="P-loop containing nucleoside triphosphate hydrolases"/>
    <property type="match status" value="1"/>
</dbReference>
<dbReference type="Gene3D" id="1.20.1560.10">
    <property type="entry name" value="ABC transporter type 1, transmembrane domain"/>
    <property type="match status" value="1"/>
</dbReference>
<keyword evidence="5 7" id="KW-1133">Transmembrane helix</keyword>
<evidence type="ECO:0000256" key="4">
    <source>
        <dbReference type="ARBA" id="ARBA00022840"/>
    </source>
</evidence>
<accession>A0A6L3W4X8</accession>
<dbReference type="InterPro" id="IPR017871">
    <property type="entry name" value="ABC_transporter-like_CS"/>
</dbReference>
<evidence type="ECO:0000313" key="11">
    <source>
        <dbReference type="Proteomes" id="UP000483004"/>
    </source>
</evidence>
<keyword evidence="3" id="KW-0547">Nucleotide-binding</keyword>
<dbReference type="InterPro" id="IPR036640">
    <property type="entry name" value="ABC1_TM_sf"/>
</dbReference>
<evidence type="ECO:0000256" key="1">
    <source>
        <dbReference type="ARBA" id="ARBA00004651"/>
    </source>
</evidence>
<dbReference type="PANTHER" id="PTHR24221">
    <property type="entry name" value="ATP-BINDING CASSETTE SUB-FAMILY B"/>
    <property type="match status" value="1"/>
</dbReference>
<dbReference type="SMART" id="SM00382">
    <property type="entry name" value="AAA"/>
    <property type="match status" value="1"/>
</dbReference>
<keyword evidence="2 7" id="KW-0812">Transmembrane</keyword>
<dbReference type="GO" id="GO:0140359">
    <property type="term" value="F:ABC-type transporter activity"/>
    <property type="evidence" value="ECO:0007669"/>
    <property type="project" value="InterPro"/>
</dbReference>
<dbReference type="InterPro" id="IPR027417">
    <property type="entry name" value="P-loop_NTPase"/>
</dbReference>
<dbReference type="GO" id="GO:0016887">
    <property type="term" value="F:ATP hydrolysis activity"/>
    <property type="evidence" value="ECO:0007669"/>
    <property type="project" value="InterPro"/>
</dbReference>
<evidence type="ECO:0000313" key="10">
    <source>
        <dbReference type="EMBL" id="KAB2383578.1"/>
    </source>
</evidence>
<dbReference type="GO" id="GO:0034040">
    <property type="term" value="F:ATPase-coupled lipid transmembrane transporter activity"/>
    <property type="evidence" value="ECO:0007669"/>
    <property type="project" value="TreeGrafter"/>
</dbReference>
<dbReference type="GO" id="GO:0005886">
    <property type="term" value="C:plasma membrane"/>
    <property type="evidence" value="ECO:0007669"/>
    <property type="project" value="UniProtKB-SubCell"/>
</dbReference>
<comment type="subcellular location">
    <subcellularLocation>
        <location evidence="1">Cell membrane</location>
        <topology evidence="1">Multi-pass membrane protein</topology>
    </subcellularLocation>
</comment>
<feature type="transmembrane region" description="Helical" evidence="7">
    <location>
        <begin position="138"/>
        <end position="162"/>
    </location>
</feature>
<protein>
    <submittedName>
        <fullName evidence="10">ABC transporter ATP-binding protein</fullName>
    </submittedName>
</protein>
<organism evidence="10 11">
    <name type="scientific">Actinomadura montaniterrae</name>
    <dbReference type="NCBI Taxonomy" id="1803903"/>
    <lineage>
        <taxon>Bacteria</taxon>
        <taxon>Bacillati</taxon>
        <taxon>Actinomycetota</taxon>
        <taxon>Actinomycetes</taxon>
        <taxon>Streptosporangiales</taxon>
        <taxon>Thermomonosporaceae</taxon>
        <taxon>Actinomadura</taxon>
    </lineage>
</organism>
<dbReference type="OrthoDB" id="9806127at2"/>
<dbReference type="InterPro" id="IPR039421">
    <property type="entry name" value="Type_1_exporter"/>
</dbReference>
<feature type="transmembrane region" description="Helical" evidence="7">
    <location>
        <begin position="57"/>
        <end position="79"/>
    </location>
</feature>
<evidence type="ECO:0000259" key="9">
    <source>
        <dbReference type="PROSITE" id="PS50929"/>
    </source>
</evidence>
<sequence length="592" mass="62372">MTTVRRTFRVLVADGFRAAPRPMTVAALTTLATALTQIAYPVGIRTMVDALARHDAAAEIAGTVTVAVLFTLSWTLMIVSAGRLTALTDEVSVWLSARIAALVNAVPGLEHFERPGYLAELERLEQRRPMLASGPRQALTLASVVVRTVGIAFLLATVYWPLALLPLAGLPPYLADKRSVALRERADAAVADQRRLAGELFELAATAGPAKELRTYGLGPELRARHDRLSAAARRATVRAASAGALWSALGWFLYAAAFSGAIALIAVRAARGDASAGQVVLAVSLLRRAQLTVSQASNAIGQIVTTASAAQSLLWLEDHAAAQRSGGAPAPGRLDHGITLEDVAFAYPGTDAPVLRGVDLTLPAGGTVALIGENGAGKTTLVKLLTGMYAPTSGRILLDGTDLAAIDRAAWRARTSAAFQDFVKWNLRAGEAVGIGDLPRLDDEDALRTALDRAAGTSVIDELPDGLDTPLGKSFQGGADLSGGQWQKLALGRAMMRDHPLLLVLDEPTASLDAPTEDALFRRYLDAARRTAAGTGAITIVVSHRFSTVRMADLIVVMDGGRVVQAGDHAALLAEGGLYAELFELQARAYL</sequence>
<comment type="caution">
    <text evidence="10">The sequence shown here is derived from an EMBL/GenBank/DDBJ whole genome shotgun (WGS) entry which is preliminary data.</text>
</comment>
<evidence type="ECO:0000259" key="8">
    <source>
        <dbReference type="PROSITE" id="PS50893"/>
    </source>
</evidence>
<evidence type="ECO:0000256" key="3">
    <source>
        <dbReference type="ARBA" id="ARBA00022741"/>
    </source>
</evidence>
<dbReference type="PROSITE" id="PS50893">
    <property type="entry name" value="ABC_TRANSPORTER_2"/>
    <property type="match status" value="1"/>
</dbReference>
<gene>
    <name evidence="10" type="ORF">F9B16_11635</name>
</gene>
<feature type="domain" description="ABC transmembrane type-1" evidence="9">
    <location>
        <begin position="25"/>
        <end position="306"/>
    </location>
</feature>
<feature type="domain" description="ABC transporter" evidence="8">
    <location>
        <begin position="339"/>
        <end position="586"/>
    </location>
</feature>
<dbReference type="PROSITE" id="PS00211">
    <property type="entry name" value="ABC_TRANSPORTER_1"/>
    <property type="match status" value="1"/>
</dbReference>
<evidence type="ECO:0000256" key="5">
    <source>
        <dbReference type="ARBA" id="ARBA00022989"/>
    </source>
</evidence>
<dbReference type="Pfam" id="PF00005">
    <property type="entry name" value="ABC_tran"/>
    <property type="match status" value="1"/>
</dbReference>
<dbReference type="InterPro" id="IPR003439">
    <property type="entry name" value="ABC_transporter-like_ATP-bd"/>
</dbReference>
<dbReference type="EMBL" id="WBMR01000024">
    <property type="protein sequence ID" value="KAB2383578.1"/>
    <property type="molecule type" value="Genomic_DNA"/>
</dbReference>
<dbReference type="PANTHER" id="PTHR24221:SF646">
    <property type="entry name" value="HAEMOLYSIN SECRETION ATP-BINDING PROTEIN"/>
    <property type="match status" value="1"/>
</dbReference>
<keyword evidence="4 10" id="KW-0067">ATP-binding</keyword>
<dbReference type="Gene3D" id="3.40.50.300">
    <property type="entry name" value="P-loop containing nucleotide triphosphate hydrolases"/>
    <property type="match status" value="1"/>
</dbReference>
<dbReference type="AlphaFoldDB" id="A0A6L3W4X8"/>
<dbReference type="GO" id="GO:0005524">
    <property type="term" value="F:ATP binding"/>
    <property type="evidence" value="ECO:0007669"/>
    <property type="project" value="UniProtKB-KW"/>
</dbReference>
<dbReference type="InterPro" id="IPR003593">
    <property type="entry name" value="AAA+_ATPase"/>
</dbReference>